<reference evidence="9" key="1">
    <citation type="submission" date="2019-04" db="EMBL/GenBank/DDBJ databases">
        <title>Evolution of Biomass-Degrading Anaerobic Consortia Revealed by Metagenomics.</title>
        <authorList>
            <person name="Peng X."/>
        </authorList>
    </citation>
    <scope>NUCLEOTIDE SEQUENCE</scope>
    <source>
        <strain evidence="9">SIG140</strain>
    </source>
</reference>
<name>A0A9D5NZI9_XYLRU</name>
<evidence type="ECO:0000256" key="5">
    <source>
        <dbReference type="ARBA" id="ARBA00023002"/>
    </source>
</evidence>
<evidence type="ECO:0000259" key="8">
    <source>
        <dbReference type="PROSITE" id="PS51379"/>
    </source>
</evidence>
<dbReference type="Gene3D" id="3.30.410.40">
    <property type="match status" value="1"/>
</dbReference>
<evidence type="ECO:0000313" key="10">
    <source>
        <dbReference type="Proteomes" id="UP000806522"/>
    </source>
</evidence>
<keyword evidence="6" id="KW-0408">Iron</keyword>
<dbReference type="GO" id="GO:0016614">
    <property type="term" value="F:oxidoreductase activity, acting on CH-OH group of donors"/>
    <property type="evidence" value="ECO:0007669"/>
    <property type="project" value="InterPro"/>
</dbReference>
<dbReference type="PANTHER" id="PTHR46056">
    <property type="entry name" value="LONG-CHAIN-ALCOHOL OXIDASE"/>
    <property type="match status" value="1"/>
</dbReference>
<dbReference type="Gene3D" id="3.50.50.60">
    <property type="entry name" value="FAD/NAD(P)-binding domain"/>
    <property type="match status" value="2"/>
</dbReference>
<dbReference type="Proteomes" id="UP000806522">
    <property type="component" value="Unassembled WGS sequence"/>
</dbReference>
<dbReference type="PROSITE" id="PS51379">
    <property type="entry name" value="4FE4S_FER_2"/>
    <property type="match status" value="1"/>
</dbReference>
<dbReference type="InterPro" id="IPR017896">
    <property type="entry name" value="4Fe4S_Fe-S-bd"/>
</dbReference>
<dbReference type="InterPro" id="IPR036188">
    <property type="entry name" value="FAD/NAD-bd_sf"/>
</dbReference>
<evidence type="ECO:0000313" key="9">
    <source>
        <dbReference type="EMBL" id="MBE6270473.1"/>
    </source>
</evidence>
<comment type="caution">
    <text evidence="9">The sequence shown here is derived from an EMBL/GenBank/DDBJ whole genome shotgun (WGS) entry which is preliminary data.</text>
</comment>
<dbReference type="AlphaFoldDB" id="A0A9D5NZI9"/>
<dbReference type="SUPFAM" id="SSF51905">
    <property type="entry name" value="FAD/NAD(P)-binding domain"/>
    <property type="match status" value="1"/>
</dbReference>
<evidence type="ECO:0000256" key="1">
    <source>
        <dbReference type="ARBA" id="ARBA00010790"/>
    </source>
</evidence>
<feature type="domain" description="4Fe-4S ferredoxin-type" evidence="8">
    <location>
        <begin position="151"/>
        <end position="180"/>
    </location>
</feature>
<dbReference type="GO" id="GO:0050660">
    <property type="term" value="F:flavin adenine dinucleotide binding"/>
    <property type="evidence" value="ECO:0007669"/>
    <property type="project" value="InterPro"/>
</dbReference>
<dbReference type="InterPro" id="IPR017900">
    <property type="entry name" value="4Fe4S_Fe_S_CS"/>
</dbReference>
<dbReference type="EMBL" id="SUYC01000005">
    <property type="protein sequence ID" value="MBE6270473.1"/>
    <property type="molecule type" value="Genomic_DNA"/>
</dbReference>
<evidence type="ECO:0000256" key="2">
    <source>
        <dbReference type="ARBA" id="ARBA00022630"/>
    </source>
</evidence>
<evidence type="ECO:0000256" key="3">
    <source>
        <dbReference type="ARBA" id="ARBA00022723"/>
    </source>
</evidence>
<keyword evidence="4" id="KW-0274">FAD</keyword>
<evidence type="ECO:0000256" key="6">
    <source>
        <dbReference type="ARBA" id="ARBA00023004"/>
    </source>
</evidence>
<organism evidence="9 10">
    <name type="scientific">Xylanibacter ruminicola</name>
    <name type="common">Prevotella ruminicola</name>
    <dbReference type="NCBI Taxonomy" id="839"/>
    <lineage>
        <taxon>Bacteria</taxon>
        <taxon>Pseudomonadati</taxon>
        <taxon>Bacteroidota</taxon>
        <taxon>Bacteroidia</taxon>
        <taxon>Bacteroidales</taxon>
        <taxon>Prevotellaceae</taxon>
        <taxon>Xylanibacter</taxon>
    </lineage>
</organism>
<comment type="similarity">
    <text evidence="1">Belongs to the GMC oxidoreductase family.</text>
</comment>
<evidence type="ECO:0000256" key="7">
    <source>
        <dbReference type="ARBA" id="ARBA00023014"/>
    </source>
</evidence>
<keyword evidence="5" id="KW-0560">Oxidoreductase</keyword>
<dbReference type="GO" id="GO:0046872">
    <property type="term" value="F:metal ion binding"/>
    <property type="evidence" value="ECO:0007669"/>
    <property type="project" value="UniProtKB-KW"/>
</dbReference>
<keyword evidence="2" id="KW-0285">Flavoprotein</keyword>
<protein>
    <submittedName>
        <fullName evidence="9">GMC family oxidoreductase</fullName>
    </submittedName>
</protein>
<dbReference type="PROSITE" id="PS00198">
    <property type="entry name" value="4FE4S_FER_1"/>
    <property type="match status" value="1"/>
</dbReference>
<proteinExistence type="inferred from homology"/>
<keyword evidence="7" id="KW-0411">Iron-sulfur</keyword>
<accession>A0A9D5NZI9</accession>
<evidence type="ECO:0000256" key="4">
    <source>
        <dbReference type="ARBA" id="ARBA00022827"/>
    </source>
</evidence>
<gene>
    <name evidence="9" type="ORF">E7101_05915</name>
</gene>
<dbReference type="GO" id="GO:0051536">
    <property type="term" value="F:iron-sulfur cluster binding"/>
    <property type="evidence" value="ECO:0007669"/>
    <property type="project" value="UniProtKB-KW"/>
</dbReference>
<dbReference type="Pfam" id="PF00732">
    <property type="entry name" value="GMC_oxred_N"/>
    <property type="match status" value="1"/>
</dbReference>
<sequence>MKKKAIVIGSGAGGAMAARMLANDFDVTVLEAGRAFKPLAVPLDKLALLRPTGVYFDERMIQLLLPAMRIDRHPEMVMVYGRGVGGTTTLATGNAVRADEGLKRIGINLDDEFDELQRELPITTDHQRFWSPITKQTFDVMQQLEFDPQPMPKLLRPKQCRMCGHCSIGCPTRAKWDTRELLDGIRIVTGCKVTRIDISDGVARKVHATKGLQHLEFQADVVIVAAGGYGTPDILRASGIECQSHLFVDPVLCVAAPMAKARQDRQLLMPFVSHREKYIISPYMDWLSFFFNRSWRQPMDGMVSLMIKLADVEQGDVHHNKMRKTLTPLDHQRLQQGVADCREILMRMGAKADDIFLGSLNAGHPGGMLPLTQAEATSLHSSLLPDNLYVCDATILPQSLGLPPMLTIMALAKRIAKNIVNS</sequence>
<keyword evidence="3" id="KW-0479">Metal-binding</keyword>
<dbReference type="PANTHER" id="PTHR46056:SF12">
    <property type="entry name" value="LONG-CHAIN-ALCOHOL OXIDASE"/>
    <property type="match status" value="1"/>
</dbReference>
<dbReference type="InterPro" id="IPR000172">
    <property type="entry name" value="GMC_OxRdtase_N"/>
</dbReference>